<keyword evidence="8 11" id="KW-0808">Transferase</keyword>
<evidence type="ECO:0000256" key="11">
    <source>
        <dbReference type="RuleBase" id="RU361267"/>
    </source>
</evidence>
<keyword evidence="11" id="KW-0594">Phospholipid biosynthesis</keyword>
<reference evidence="14 15" key="1">
    <citation type="journal article" date="2020" name="Microorganisms">
        <title>Simultaneous Genome Sequencing of Prosthecochloris ethylica and Desulfuromonas acetoxidans within a Syntrophic Mixture Reveals Unique Pili and Protein Interactions.</title>
        <authorList>
            <person name="Kyndt J.A."/>
            <person name="Van Beeumen J.J."/>
            <person name="Meyer T.E."/>
        </authorList>
    </citation>
    <scope>NUCLEOTIDE SEQUENCE [LARGE SCALE GENOMIC DNA]</scope>
    <source>
        <strain evidence="14 15">N3</strain>
    </source>
</reference>
<keyword evidence="12" id="KW-1133">Transmembrane helix</keyword>
<keyword evidence="12" id="KW-0812">Transmembrane</keyword>
<keyword evidence="9 11" id="KW-0443">Lipid metabolism</keyword>
<evidence type="ECO:0000259" key="13">
    <source>
        <dbReference type="SMART" id="SM00563"/>
    </source>
</evidence>
<comment type="similarity">
    <text evidence="4 11">Belongs to the 1-acyl-sn-glycerol-3-phosphate acyltransferase family.</text>
</comment>
<evidence type="ECO:0000256" key="5">
    <source>
        <dbReference type="ARBA" id="ARBA00013211"/>
    </source>
</evidence>
<name>A0ABR9XQS8_9CHLB</name>
<keyword evidence="15" id="KW-1185">Reference proteome</keyword>
<dbReference type="SMART" id="SM00563">
    <property type="entry name" value="PlsC"/>
    <property type="match status" value="1"/>
</dbReference>
<keyword evidence="7 11" id="KW-0444">Lipid biosynthesis</keyword>
<dbReference type="CDD" id="cd07989">
    <property type="entry name" value="LPLAT_AGPAT-like"/>
    <property type="match status" value="1"/>
</dbReference>
<dbReference type="GO" id="GO:0016746">
    <property type="term" value="F:acyltransferase activity"/>
    <property type="evidence" value="ECO:0007669"/>
    <property type="project" value="UniProtKB-KW"/>
</dbReference>
<evidence type="ECO:0000256" key="2">
    <source>
        <dbReference type="ARBA" id="ARBA00004728"/>
    </source>
</evidence>
<dbReference type="RefSeq" id="WP_175187181.1">
    <property type="nucleotide sequence ID" value="NZ_JABVZQ010000005.1"/>
</dbReference>
<evidence type="ECO:0000256" key="7">
    <source>
        <dbReference type="ARBA" id="ARBA00022516"/>
    </source>
</evidence>
<evidence type="ECO:0000313" key="14">
    <source>
        <dbReference type="EMBL" id="MBF0636376.1"/>
    </source>
</evidence>
<evidence type="ECO:0000256" key="6">
    <source>
        <dbReference type="ARBA" id="ARBA00016139"/>
    </source>
</evidence>
<feature type="transmembrane region" description="Helical" evidence="12">
    <location>
        <begin position="6"/>
        <end position="29"/>
    </location>
</feature>
<organism evidence="14 15">
    <name type="scientific">Prosthecochloris ethylica</name>
    <dbReference type="NCBI Taxonomy" id="2743976"/>
    <lineage>
        <taxon>Bacteria</taxon>
        <taxon>Pseudomonadati</taxon>
        <taxon>Chlorobiota</taxon>
        <taxon>Chlorobiia</taxon>
        <taxon>Chlorobiales</taxon>
        <taxon>Chlorobiaceae</taxon>
        <taxon>Prosthecochloris</taxon>
    </lineage>
</organism>
<evidence type="ECO:0000256" key="1">
    <source>
        <dbReference type="ARBA" id="ARBA00001141"/>
    </source>
</evidence>
<evidence type="ECO:0000313" key="15">
    <source>
        <dbReference type="Proteomes" id="UP000619838"/>
    </source>
</evidence>
<dbReference type="Pfam" id="PF01553">
    <property type="entry name" value="Acyltransferase"/>
    <property type="match status" value="1"/>
</dbReference>
<comment type="catalytic activity">
    <reaction evidence="1 11">
        <text>a 1-acyl-sn-glycero-3-phosphate + an acyl-CoA = a 1,2-diacyl-sn-glycero-3-phosphate + CoA</text>
        <dbReference type="Rhea" id="RHEA:19709"/>
        <dbReference type="ChEBI" id="CHEBI:57287"/>
        <dbReference type="ChEBI" id="CHEBI:57970"/>
        <dbReference type="ChEBI" id="CHEBI:58342"/>
        <dbReference type="ChEBI" id="CHEBI:58608"/>
        <dbReference type="EC" id="2.3.1.51"/>
    </reaction>
</comment>
<comment type="pathway">
    <text evidence="3">Lipid metabolism.</text>
</comment>
<keyword evidence="10 11" id="KW-0012">Acyltransferase</keyword>
<evidence type="ECO:0000256" key="3">
    <source>
        <dbReference type="ARBA" id="ARBA00005189"/>
    </source>
</evidence>
<protein>
    <recommendedName>
        <fullName evidence="6 11">1-acyl-sn-glycerol-3-phosphate acyltransferase</fullName>
        <ecNumber evidence="5 11">2.3.1.51</ecNumber>
    </recommendedName>
</protein>
<evidence type="ECO:0000256" key="9">
    <source>
        <dbReference type="ARBA" id="ARBA00023098"/>
    </source>
</evidence>
<comment type="domain">
    <text evidence="11">The HXXXXD motif is essential for acyltransferase activity and may constitute the binding site for the phosphate moiety of the glycerol-3-phosphate.</text>
</comment>
<dbReference type="InterPro" id="IPR002123">
    <property type="entry name" value="Plipid/glycerol_acylTrfase"/>
</dbReference>
<dbReference type="NCBIfam" id="TIGR00530">
    <property type="entry name" value="AGP_acyltrn"/>
    <property type="match status" value="1"/>
</dbReference>
<comment type="caution">
    <text evidence="14">The sequence shown here is derived from an EMBL/GenBank/DDBJ whole genome shotgun (WGS) entry which is preliminary data.</text>
</comment>
<evidence type="ECO:0000256" key="12">
    <source>
        <dbReference type="SAM" id="Phobius"/>
    </source>
</evidence>
<proteinExistence type="inferred from homology"/>
<feature type="domain" description="Phospholipid/glycerol acyltransferase" evidence="13">
    <location>
        <begin position="69"/>
        <end position="183"/>
    </location>
</feature>
<sequence length="236" mass="26254">MNLQTLLFFIVILPVMFFGLLIALVVNLVDPTGDRFHRMAAWWGRFCARLLGIDIVISGEENYRKDRNYLVISNHAGMADIPLLLGALHLNLRFVAKEELGRIPLFGWALKQAGYVMIKRGQNREALRSLLNAASVLEQGRSVHIFPEGTRSEDGQLLPFKRGAFMIAQNSRTPILPITIIGSSAIAPKKSLKIRKGQVRMIIGQPIQTAGKKAAELQEETYRTISANLDTYGNAA</sequence>
<dbReference type="SUPFAM" id="SSF69593">
    <property type="entry name" value="Glycerol-3-phosphate (1)-acyltransferase"/>
    <property type="match status" value="1"/>
</dbReference>
<gene>
    <name evidence="14" type="ORF">INT08_04185</name>
</gene>
<accession>A0ABR9XQS8</accession>
<keyword evidence="11" id="KW-1208">Phospholipid metabolism</keyword>
<dbReference type="Proteomes" id="UP000619838">
    <property type="component" value="Unassembled WGS sequence"/>
</dbReference>
<dbReference type="InterPro" id="IPR004552">
    <property type="entry name" value="AGP_acyltrans"/>
</dbReference>
<dbReference type="PANTHER" id="PTHR10434">
    <property type="entry name" value="1-ACYL-SN-GLYCEROL-3-PHOSPHATE ACYLTRANSFERASE"/>
    <property type="match status" value="1"/>
</dbReference>
<keyword evidence="12" id="KW-0472">Membrane</keyword>
<dbReference type="PANTHER" id="PTHR10434:SF64">
    <property type="entry name" value="1-ACYL-SN-GLYCEROL-3-PHOSPHATE ACYLTRANSFERASE-RELATED"/>
    <property type="match status" value="1"/>
</dbReference>
<evidence type="ECO:0000256" key="10">
    <source>
        <dbReference type="ARBA" id="ARBA00023315"/>
    </source>
</evidence>
<evidence type="ECO:0000256" key="8">
    <source>
        <dbReference type="ARBA" id="ARBA00022679"/>
    </source>
</evidence>
<comment type="pathway">
    <text evidence="2">Phospholipid metabolism; CDP-diacylglycerol biosynthesis; CDP-diacylglycerol from sn-glycerol 3-phosphate: step 2/3.</text>
</comment>
<evidence type="ECO:0000256" key="4">
    <source>
        <dbReference type="ARBA" id="ARBA00008655"/>
    </source>
</evidence>
<dbReference type="EC" id="2.3.1.51" evidence="5 11"/>
<dbReference type="EMBL" id="JADGII010000005">
    <property type="protein sequence ID" value="MBF0636376.1"/>
    <property type="molecule type" value="Genomic_DNA"/>
</dbReference>